<dbReference type="Proteomes" id="UP001281761">
    <property type="component" value="Unassembled WGS sequence"/>
</dbReference>
<gene>
    <name evidence="2" type="ORF">BLNAU_15361</name>
</gene>
<evidence type="ECO:0000259" key="1">
    <source>
        <dbReference type="Pfam" id="PF10551"/>
    </source>
</evidence>
<protein>
    <submittedName>
        <fullName evidence="2">MULE transposase domain containing protein</fullName>
    </submittedName>
</protein>
<dbReference type="EMBL" id="JARBJD010000151">
    <property type="protein sequence ID" value="KAK2949690.1"/>
    <property type="molecule type" value="Genomic_DNA"/>
</dbReference>
<accession>A0ABQ9XHM3</accession>
<dbReference type="InterPro" id="IPR018289">
    <property type="entry name" value="MULE_transposase_dom"/>
</dbReference>
<reference evidence="2 3" key="1">
    <citation type="journal article" date="2022" name="bioRxiv">
        <title>Genomics of Preaxostyla Flagellates Illuminates Evolutionary Transitions and the Path Towards Mitochondrial Loss.</title>
        <authorList>
            <person name="Novak L.V.F."/>
            <person name="Treitli S.C."/>
            <person name="Pyrih J."/>
            <person name="Halakuc P."/>
            <person name="Pipaliya S.V."/>
            <person name="Vacek V."/>
            <person name="Brzon O."/>
            <person name="Soukal P."/>
            <person name="Eme L."/>
            <person name="Dacks J.B."/>
            <person name="Karnkowska A."/>
            <person name="Elias M."/>
            <person name="Hampl V."/>
        </authorList>
    </citation>
    <scope>NUCLEOTIDE SEQUENCE [LARGE SCALE GENOMIC DNA]</scope>
    <source>
        <strain evidence="2">NAU3</strain>
        <tissue evidence="2">Gut</tissue>
    </source>
</reference>
<name>A0ABQ9XHM3_9EUKA</name>
<dbReference type="PANTHER" id="PTHR47718:SF3">
    <property type="entry name" value="PROTEIN FAR1-RELATED SEQUENCE 5-LIKE"/>
    <property type="match status" value="1"/>
</dbReference>
<proteinExistence type="predicted"/>
<keyword evidence="3" id="KW-1185">Reference proteome</keyword>
<organism evidence="2 3">
    <name type="scientific">Blattamonas nauphoetae</name>
    <dbReference type="NCBI Taxonomy" id="2049346"/>
    <lineage>
        <taxon>Eukaryota</taxon>
        <taxon>Metamonada</taxon>
        <taxon>Preaxostyla</taxon>
        <taxon>Oxymonadida</taxon>
        <taxon>Blattamonas</taxon>
    </lineage>
</organism>
<dbReference type="Pfam" id="PF10551">
    <property type="entry name" value="MULE"/>
    <property type="match status" value="1"/>
</dbReference>
<comment type="caution">
    <text evidence="2">The sequence shown here is derived from an EMBL/GenBank/DDBJ whole genome shotgun (WGS) entry which is preliminary data.</text>
</comment>
<feature type="domain" description="MULE transposase" evidence="1">
    <location>
        <begin position="42"/>
        <end position="133"/>
    </location>
</feature>
<evidence type="ECO:0000313" key="3">
    <source>
        <dbReference type="Proteomes" id="UP001281761"/>
    </source>
</evidence>
<dbReference type="PANTHER" id="PTHR47718">
    <property type="entry name" value="OS01G0519700 PROTEIN"/>
    <property type="match status" value="1"/>
</dbReference>
<sequence length="157" mass="17582">MEFISTQHGGEKEQSLPFVKSHQCRFVPRDAVPYLQTNSSFLAIDATFKTNTNDYHLVQIIGVALTLQTIPLAFALMAQETTDQYTFVLSEQLKLLPATPKVVVTDKDAALRSATSRLFQNTHGILCTWHATQSVHTKAKALYPEKEAAQCRIQRFG</sequence>
<evidence type="ECO:0000313" key="2">
    <source>
        <dbReference type="EMBL" id="KAK2949690.1"/>
    </source>
</evidence>